<gene>
    <name evidence="2" type="primary">LOC107462053</name>
</gene>
<dbReference type="AlphaFoldDB" id="A0A9C6WQK9"/>
<protein>
    <submittedName>
        <fullName evidence="2">Uncharacterized protein LOC107462053 isoform X1</fullName>
    </submittedName>
</protein>
<proteinExistence type="predicted"/>
<name>A0A9C6WQK9_ARADU</name>
<organism evidence="1 2">
    <name type="scientific">Arachis duranensis</name>
    <name type="common">Wild peanut</name>
    <dbReference type="NCBI Taxonomy" id="130453"/>
    <lineage>
        <taxon>Eukaryota</taxon>
        <taxon>Viridiplantae</taxon>
        <taxon>Streptophyta</taxon>
        <taxon>Embryophyta</taxon>
        <taxon>Tracheophyta</taxon>
        <taxon>Spermatophyta</taxon>
        <taxon>Magnoliopsida</taxon>
        <taxon>eudicotyledons</taxon>
        <taxon>Gunneridae</taxon>
        <taxon>Pentapetalae</taxon>
        <taxon>rosids</taxon>
        <taxon>fabids</taxon>
        <taxon>Fabales</taxon>
        <taxon>Fabaceae</taxon>
        <taxon>Papilionoideae</taxon>
        <taxon>50 kb inversion clade</taxon>
        <taxon>dalbergioids sensu lato</taxon>
        <taxon>Dalbergieae</taxon>
        <taxon>Pterocarpus clade</taxon>
        <taxon>Arachis</taxon>
    </lineage>
</organism>
<evidence type="ECO:0000313" key="2">
    <source>
        <dbReference type="RefSeq" id="XP_052110808.1"/>
    </source>
</evidence>
<reference evidence="2" key="2">
    <citation type="submission" date="2025-08" db="UniProtKB">
        <authorList>
            <consortium name="RefSeq"/>
        </authorList>
    </citation>
    <scope>IDENTIFICATION</scope>
    <source>
        <tissue evidence="2">Whole plant</tissue>
    </source>
</reference>
<sequence length="440" mass="49905">MLHDIIYVKHYSYGTTDLVRSERVMAELDAAESKRRKTEQVEMAKEACLCLMTYGKLMVIKLSNLKEEVDVKDWTCLPPPPFEMFLDLPGHDMCPFEFDSKVYMAPSSLPPEIHRSKSISMANLVPWPIFEIKFEEGRFARTGSLDDAPFPFDESYIANTPGSGDVYFYIKVRRRVRHESRFYVLCSGSRVWKPLMAPGAIISEPRVDNTMFVLDNNLFFLSSTESDSCLARFDPIKETWMDKSAADNNLSNFLQGRLISGDDHCRVTYSPHISVSLPGLGSSNYTVCLTHEYVKKPPHAPLDKVFAILVNHQKGLVALYQYLDVGFEGIQPPMEEPGRFNFVDLGNGKLCAIHSAELLHFEPDSSKQCISVFTLSMLKDVAALQLDSGAPPMEQDFLQVTVHRKSVFTMENCGLTNYIRHAFVWPPTKGGRFQHRTTPF</sequence>
<evidence type="ECO:0000313" key="1">
    <source>
        <dbReference type="Proteomes" id="UP000515211"/>
    </source>
</evidence>
<dbReference type="GeneID" id="107462053"/>
<reference evidence="1" key="1">
    <citation type="journal article" date="2016" name="Nat. Genet.">
        <title>The genome sequences of Arachis duranensis and Arachis ipaensis, the diploid ancestors of cultivated peanut.</title>
        <authorList>
            <person name="Bertioli D.J."/>
            <person name="Cannon S.B."/>
            <person name="Froenicke L."/>
            <person name="Huang G."/>
            <person name="Farmer A.D."/>
            <person name="Cannon E.K."/>
            <person name="Liu X."/>
            <person name="Gao D."/>
            <person name="Clevenger J."/>
            <person name="Dash S."/>
            <person name="Ren L."/>
            <person name="Moretzsohn M.C."/>
            <person name="Shirasawa K."/>
            <person name="Huang W."/>
            <person name="Vidigal B."/>
            <person name="Abernathy B."/>
            <person name="Chu Y."/>
            <person name="Niederhuth C.E."/>
            <person name="Umale P."/>
            <person name="Araujo A.C."/>
            <person name="Kozik A."/>
            <person name="Kim K.D."/>
            <person name="Burow M.D."/>
            <person name="Varshney R.K."/>
            <person name="Wang X."/>
            <person name="Zhang X."/>
            <person name="Barkley N."/>
            <person name="Guimaraes P.M."/>
            <person name="Isobe S."/>
            <person name="Guo B."/>
            <person name="Liao B."/>
            <person name="Stalker H.T."/>
            <person name="Schmitz R.J."/>
            <person name="Scheffler B.E."/>
            <person name="Leal-Bertioli S.C."/>
            <person name="Xun X."/>
            <person name="Jackson S.A."/>
            <person name="Michelmore R."/>
            <person name="Ozias-Akins P."/>
        </authorList>
    </citation>
    <scope>NUCLEOTIDE SEQUENCE [LARGE SCALE GENOMIC DNA]</scope>
    <source>
        <strain evidence="1">cv. V14167</strain>
    </source>
</reference>
<dbReference type="RefSeq" id="XP_052110808.1">
    <property type="nucleotide sequence ID" value="XM_052254848.1"/>
</dbReference>
<dbReference type="KEGG" id="adu:107462053"/>
<dbReference type="Proteomes" id="UP000515211">
    <property type="component" value="Chromosome 1"/>
</dbReference>
<keyword evidence="1" id="KW-1185">Reference proteome</keyword>
<accession>A0A9C6WQK9</accession>